<reference evidence="9 10" key="1">
    <citation type="submission" date="2022-06" db="EMBL/GenBank/DDBJ databases">
        <title>Genomic Encyclopedia of Archaeal and Bacterial Type Strains, Phase II (KMG-II): from individual species to whole genera.</title>
        <authorList>
            <person name="Goeker M."/>
        </authorList>
    </citation>
    <scope>NUCLEOTIDE SEQUENCE [LARGE SCALE GENOMIC DNA]</scope>
    <source>
        <strain evidence="9 10">DSM 44255</strain>
    </source>
</reference>
<evidence type="ECO:0000256" key="7">
    <source>
        <dbReference type="SAM" id="SignalP"/>
    </source>
</evidence>
<comment type="similarity">
    <text evidence="1 5 6">Belongs to the peptidase S8 family.</text>
</comment>
<feature type="active site" description="Charge relay system" evidence="5">
    <location>
        <position position="169"/>
    </location>
</feature>
<dbReference type="PROSITE" id="PS51318">
    <property type="entry name" value="TAT"/>
    <property type="match status" value="1"/>
</dbReference>
<name>A0ABT1I5B1_9PSEU</name>
<dbReference type="Gene3D" id="3.30.70.80">
    <property type="entry name" value="Peptidase S8 propeptide/proteinase inhibitor I9"/>
    <property type="match status" value="1"/>
</dbReference>
<gene>
    <name evidence="9" type="ORF">LV75_000238</name>
</gene>
<evidence type="ECO:0000313" key="10">
    <source>
        <dbReference type="Proteomes" id="UP001205185"/>
    </source>
</evidence>
<dbReference type="InterPro" id="IPR034193">
    <property type="entry name" value="PCSK9_ProteinaseK-like"/>
</dbReference>
<dbReference type="SUPFAM" id="SSF54897">
    <property type="entry name" value="Protease propeptides/inhibitors"/>
    <property type="match status" value="1"/>
</dbReference>
<dbReference type="InterPro" id="IPR006311">
    <property type="entry name" value="TAT_signal"/>
</dbReference>
<organism evidence="9 10">
    <name type="scientific">Actinokineospora diospyrosa</name>
    <dbReference type="NCBI Taxonomy" id="103728"/>
    <lineage>
        <taxon>Bacteria</taxon>
        <taxon>Bacillati</taxon>
        <taxon>Actinomycetota</taxon>
        <taxon>Actinomycetes</taxon>
        <taxon>Pseudonocardiales</taxon>
        <taxon>Pseudonocardiaceae</taxon>
        <taxon>Actinokineospora</taxon>
    </lineage>
</organism>
<dbReference type="Proteomes" id="UP001205185">
    <property type="component" value="Unassembled WGS sequence"/>
</dbReference>
<keyword evidence="3 5" id="KW-0378">Hydrolase</keyword>
<keyword evidence="4 5" id="KW-0720">Serine protease</keyword>
<evidence type="ECO:0000256" key="5">
    <source>
        <dbReference type="PROSITE-ProRule" id="PRU01240"/>
    </source>
</evidence>
<evidence type="ECO:0000256" key="2">
    <source>
        <dbReference type="ARBA" id="ARBA00022670"/>
    </source>
</evidence>
<dbReference type="GO" id="GO:0008233">
    <property type="term" value="F:peptidase activity"/>
    <property type="evidence" value="ECO:0007669"/>
    <property type="project" value="UniProtKB-KW"/>
</dbReference>
<dbReference type="InterPro" id="IPR023828">
    <property type="entry name" value="Peptidase_S8_Ser-AS"/>
</dbReference>
<evidence type="ECO:0000256" key="3">
    <source>
        <dbReference type="ARBA" id="ARBA00022801"/>
    </source>
</evidence>
<dbReference type="SUPFAM" id="SSF52743">
    <property type="entry name" value="Subtilisin-like"/>
    <property type="match status" value="1"/>
</dbReference>
<dbReference type="Gene3D" id="3.40.50.200">
    <property type="entry name" value="Peptidase S8/S53 domain"/>
    <property type="match status" value="1"/>
</dbReference>
<evidence type="ECO:0000313" key="9">
    <source>
        <dbReference type="EMBL" id="MCP2267756.1"/>
    </source>
</evidence>
<keyword evidence="2 5" id="KW-0645">Protease</keyword>
<dbReference type="InterPro" id="IPR050131">
    <property type="entry name" value="Peptidase_S8_subtilisin-like"/>
</dbReference>
<dbReference type="CDD" id="cd04077">
    <property type="entry name" value="Peptidases_S8_PCSK9_ProteinaseK_like"/>
    <property type="match status" value="1"/>
</dbReference>
<dbReference type="Pfam" id="PF00082">
    <property type="entry name" value="Peptidase_S8"/>
    <property type="match status" value="1"/>
</dbReference>
<dbReference type="InterPro" id="IPR022398">
    <property type="entry name" value="Peptidase_S8_His-AS"/>
</dbReference>
<feature type="active site" description="Charge relay system" evidence="5">
    <location>
        <position position="203"/>
    </location>
</feature>
<dbReference type="InterPro" id="IPR036852">
    <property type="entry name" value="Peptidase_S8/S53_dom_sf"/>
</dbReference>
<dbReference type="PROSITE" id="PS51892">
    <property type="entry name" value="SUBTILASE"/>
    <property type="match status" value="1"/>
</dbReference>
<comment type="caution">
    <text evidence="9">The sequence shown here is derived from an EMBL/GenBank/DDBJ whole genome shotgun (WGS) entry which is preliminary data.</text>
</comment>
<feature type="signal peptide" evidence="7">
    <location>
        <begin position="1"/>
        <end position="33"/>
    </location>
</feature>
<feature type="domain" description="Peptidase S8/S53" evidence="8">
    <location>
        <begin position="167"/>
        <end position="402"/>
    </location>
</feature>
<dbReference type="PROSITE" id="PS00138">
    <property type="entry name" value="SUBTILASE_SER"/>
    <property type="match status" value="1"/>
</dbReference>
<dbReference type="PANTHER" id="PTHR43806">
    <property type="entry name" value="PEPTIDASE S8"/>
    <property type="match status" value="1"/>
</dbReference>
<feature type="chain" id="PRO_5045091649" evidence="7">
    <location>
        <begin position="34"/>
        <end position="415"/>
    </location>
</feature>
<sequence>MNARFRKVSRRAALLAGVVVAVAGFGGAVPVAAAPAAATKPAAILYANTPNAVPDTYIAVLADQQASPDVVKRRAAEASSKYGITVQTQYYTAIRGFLVKGSEEQARQLSTDIAYQYIAQDQEFKTQALGVQNAPPSWGLNRIDQRSLPLDTKYHYPQTAPNVYAYIIDTGIRYTHQEFGGRAFYGIDTVGGVFPPGNDCNGHGTHVAGTVGGTNVGVAKQVQLVSVRVLNCLGIGTGGGVIAGVDWVTNDAIMNNRKGVANMSLGGANFPPLNTAVTNSIAANVHYSVAAGNSNANACGFSPASTPAATTVAATQINDQRWPNSNWGPCVDIFAPGHNIYSAYHLADNSYQTLSGTSMAAPHVTGTAALWRQRFPGDTSWQTATSLTANATPNVVTLQGAGSPNLLLFANHIPV</sequence>
<evidence type="ECO:0000256" key="4">
    <source>
        <dbReference type="ARBA" id="ARBA00022825"/>
    </source>
</evidence>
<dbReference type="EMBL" id="JAMTCO010000001">
    <property type="protein sequence ID" value="MCP2267756.1"/>
    <property type="molecule type" value="Genomic_DNA"/>
</dbReference>
<dbReference type="GO" id="GO:0006508">
    <property type="term" value="P:proteolysis"/>
    <property type="evidence" value="ECO:0007669"/>
    <property type="project" value="UniProtKB-KW"/>
</dbReference>
<dbReference type="InterPro" id="IPR000209">
    <property type="entry name" value="Peptidase_S8/S53_dom"/>
</dbReference>
<feature type="active site" description="Charge relay system" evidence="5">
    <location>
        <position position="358"/>
    </location>
</feature>
<evidence type="ECO:0000259" key="8">
    <source>
        <dbReference type="Pfam" id="PF00082"/>
    </source>
</evidence>
<accession>A0ABT1I5B1</accession>
<dbReference type="InterPro" id="IPR023827">
    <property type="entry name" value="Peptidase_S8_Asp-AS"/>
</dbReference>
<proteinExistence type="inferred from homology"/>
<keyword evidence="10" id="KW-1185">Reference proteome</keyword>
<dbReference type="InterPro" id="IPR037045">
    <property type="entry name" value="S8pro/Inhibitor_I9_sf"/>
</dbReference>
<keyword evidence="7" id="KW-0732">Signal</keyword>
<evidence type="ECO:0000256" key="6">
    <source>
        <dbReference type="RuleBase" id="RU003355"/>
    </source>
</evidence>
<dbReference type="PANTHER" id="PTHR43806:SF11">
    <property type="entry name" value="CEREVISIN-RELATED"/>
    <property type="match status" value="1"/>
</dbReference>
<dbReference type="PROSITE" id="PS00136">
    <property type="entry name" value="SUBTILASE_ASP"/>
    <property type="match status" value="1"/>
</dbReference>
<dbReference type="PRINTS" id="PR00723">
    <property type="entry name" value="SUBTILISIN"/>
</dbReference>
<dbReference type="InterPro" id="IPR015500">
    <property type="entry name" value="Peptidase_S8_subtilisin-rel"/>
</dbReference>
<evidence type="ECO:0000256" key="1">
    <source>
        <dbReference type="ARBA" id="ARBA00011073"/>
    </source>
</evidence>
<protein>
    <submittedName>
        <fullName evidence="9">Serine protease, subtilisin family</fullName>
    </submittedName>
</protein>
<dbReference type="PROSITE" id="PS00137">
    <property type="entry name" value="SUBTILASE_HIS"/>
    <property type="match status" value="1"/>
</dbReference>